<organism evidence="3 4">
    <name type="scientific">Chryseomicrobium palamuruense</name>
    <dbReference type="NCBI Taxonomy" id="682973"/>
    <lineage>
        <taxon>Bacteria</taxon>
        <taxon>Bacillati</taxon>
        <taxon>Bacillota</taxon>
        <taxon>Bacilli</taxon>
        <taxon>Bacillales</taxon>
        <taxon>Caryophanaceae</taxon>
        <taxon>Chryseomicrobium</taxon>
    </lineage>
</organism>
<reference evidence="4" key="1">
    <citation type="journal article" date="2019" name="Int. J. Syst. Evol. Microbiol.">
        <title>The Global Catalogue of Microorganisms (GCM) 10K type strain sequencing project: providing services to taxonomists for standard genome sequencing and annotation.</title>
        <authorList>
            <consortium name="The Broad Institute Genomics Platform"/>
            <consortium name="The Broad Institute Genome Sequencing Center for Infectious Disease"/>
            <person name="Wu L."/>
            <person name="Ma J."/>
        </authorList>
    </citation>
    <scope>NUCLEOTIDE SEQUENCE [LARGE SCALE GENOMIC DNA]</scope>
    <source>
        <strain evidence="4">CCUG 50353</strain>
    </source>
</reference>
<feature type="signal peptide" evidence="2">
    <location>
        <begin position="1"/>
        <end position="25"/>
    </location>
</feature>
<gene>
    <name evidence="3" type="ORF">ACFO0S_04205</name>
</gene>
<dbReference type="Pfam" id="PF03401">
    <property type="entry name" value="TctC"/>
    <property type="match status" value="1"/>
</dbReference>
<evidence type="ECO:0000313" key="4">
    <source>
        <dbReference type="Proteomes" id="UP001595733"/>
    </source>
</evidence>
<keyword evidence="2" id="KW-0732">Signal</keyword>
<comment type="similarity">
    <text evidence="1">Belongs to the UPF0065 (bug) family.</text>
</comment>
<dbReference type="PIRSF" id="PIRSF017082">
    <property type="entry name" value="YflP"/>
    <property type="match status" value="1"/>
</dbReference>
<dbReference type="SUPFAM" id="SSF53850">
    <property type="entry name" value="Periplasmic binding protein-like II"/>
    <property type="match status" value="1"/>
</dbReference>
<dbReference type="RefSeq" id="WP_378140535.1">
    <property type="nucleotide sequence ID" value="NZ_JBHSEF010000010.1"/>
</dbReference>
<dbReference type="EMBL" id="JBHSEF010000010">
    <property type="protein sequence ID" value="MFC4354275.1"/>
    <property type="molecule type" value="Genomic_DNA"/>
</dbReference>
<dbReference type="Gene3D" id="3.40.190.10">
    <property type="entry name" value="Periplasmic binding protein-like II"/>
    <property type="match status" value="1"/>
</dbReference>
<evidence type="ECO:0000256" key="1">
    <source>
        <dbReference type="ARBA" id="ARBA00006987"/>
    </source>
</evidence>
<comment type="caution">
    <text evidence="3">The sequence shown here is derived from an EMBL/GenBank/DDBJ whole genome shotgun (WGS) entry which is preliminary data.</text>
</comment>
<dbReference type="Gene3D" id="3.40.190.150">
    <property type="entry name" value="Bordetella uptake gene, domain 1"/>
    <property type="match status" value="1"/>
</dbReference>
<protein>
    <submittedName>
        <fullName evidence="3">Bug family tripartite tricarboxylate transporter substrate binding protein</fullName>
    </submittedName>
</protein>
<dbReference type="PANTHER" id="PTHR42928:SF5">
    <property type="entry name" value="BLR1237 PROTEIN"/>
    <property type="match status" value="1"/>
</dbReference>
<dbReference type="InterPro" id="IPR042100">
    <property type="entry name" value="Bug_dom1"/>
</dbReference>
<feature type="chain" id="PRO_5047500128" evidence="2">
    <location>
        <begin position="26"/>
        <end position="329"/>
    </location>
</feature>
<name>A0ABV8USN9_9BACL</name>
<dbReference type="PROSITE" id="PS51257">
    <property type="entry name" value="PROKAR_LIPOPROTEIN"/>
    <property type="match status" value="1"/>
</dbReference>
<evidence type="ECO:0000313" key="3">
    <source>
        <dbReference type="EMBL" id="MFC4354275.1"/>
    </source>
</evidence>
<sequence length="329" mass="35684">MKKRVFGTIGLASVLLLAACGDSNAGAVDENYPTKPITVIQGFDPGGGSDQLAQLTQPYLQEILGQSFTNEYVPGAAGAIGWTRLATKAKNDGYTVSITNSPMLMTNYIMNSEITYTLEDFDPLANIVTDPGIIVVAKDSPFNTYEDFMKHVEENPGKVNISNSGVGGDDFFTQLKWLKETGLEAELIPYDGDGPSWQAAAGGDVHASFNNLGVVFSQVEAGNLKALAVFSEERIESLPDVPTVKELGTDVVSGSSRGYSAPKGLPDNVKEELYAAFEALEENQEFLDGLEKVGLPLDLRVGEDYIEFLKADEEISKEIWEEVKSQYQQ</sequence>
<evidence type="ECO:0000256" key="2">
    <source>
        <dbReference type="SAM" id="SignalP"/>
    </source>
</evidence>
<accession>A0ABV8USN9</accession>
<dbReference type="InterPro" id="IPR005064">
    <property type="entry name" value="BUG"/>
</dbReference>
<dbReference type="Proteomes" id="UP001595733">
    <property type="component" value="Unassembled WGS sequence"/>
</dbReference>
<proteinExistence type="inferred from homology"/>
<keyword evidence="4" id="KW-1185">Reference proteome</keyword>
<dbReference type="PANTHER" id="PTHR42928">
    <property type="entry name" value="TRICARBOXYLATE-BINDING PROTEIN"/>
    <property type="match status" value="1"/>
</dbReference>
<dbReference type="CDD" id="cd07012">
    <property type="entry name" value="PBP2_Bug_TTT"/>
    <property type="match status" value="1"/>
</dbReference>